<evidence type="ECO:0000313" key="2">
    <source>
        <dbReference type="EMBL" id="CBY37781.1"/>
    </source>
</evidence>
<evidence type="ECO:0008006" key="4">
    <source>
        <dbReference type="Google" id="ProtNLM"/>
    </source>
</evidence>
<gene>
    <name evidence="1" type="ORF">GSOID_T00001662001</name>
    <name evidence="2" type="ORF">GSOID_T00031267001</name>
</gene>
<dbReference type="EMBL" id="FN653115">
    <property type="protein sequence ID" value="CBY12301.1"/>
    <property type="molecule type" value="Genomic_DNA"/>
</dbReference>
<dbReference type="Proteomes" id="UP000001307">
    <property type="component" value="Unassembled WGS sequence"/>
</dbReference>
<dbReference type="Proteomes" id="UP000011014">
    <property type="component" value="Unassembled WGS sequence"/>
</dbReference>
<reference evidence="1" key="1">
    <citation type="journal article" date="2010" name="Science">
        <title>Plasticity of animal genome architecture unmasked by rapid evolution of a pelagic tunicate.</title>
        <authorList>
            <person name="Denoeud F."/>
            <person name="Henriet S."/>
            <person name="Mungpakdee S."/>
            <person name="Aury J.M."/>
            <person name="Da Silva C."/>
            <person name="Brinkmann H."/>
            <person name="Mikhaleva J."/>
            <person name="Olsen L.C."/>
            <person name="Jubin C."/>
            <person name="Canestro C."/>
            <person name="Bouquet J.M."/>
            <person name="Danks G."/>
            <person name="Poulain J."/>
            <person name="Campsteijn C."/>
            <person name="Adamski M."/>
            <person name="Cross I."/>
            <person name="Yadetie F."/>
            <person name="Muffato M."/>
            <person name="Louis A."/>
            <person name="Butcher S."/>
            <person name="Tsagkogeorga G."/>
            <person name="Konrad A."/>
            <person name="Singh S."/>
            <person name="Jensen M.F."/>
            <person name="Cong E.H."/>
            <person name="Eikeseth-Otteraa H."/>
            <person name="Noel B."/>
            <person name="Anthouard V."/>
            <person name="Porcel B.M."/>
            <person name="Kachouri-Lafond R."/>
            <person name="Nishino A."/>
            <person name="Ugolini M."/>
            <person name="Chourrout P."/>
            <person name="Nishida H."/>
            <person name="Aasland R."/>
            <person name="Huzurbazar S."/>
            <person name="Westhof E."/>
            <person name="Delsuc F."/>
            <person name="Lehrach H."/>
            <person name="Reinhardt R."/>
            <person name="Weissenbach J."/>
            <person name="Roy S.W."/>
            <person name="Artiguenave F."/>
            <person name="Postlethwait J.H."/>
            <person name="Manak J.R."/>
            <person name="Thompson E.M."/>
            <person name="Jaillon O."/>
            <person name="Du Pasquier L."/>
            <person name="Boudinot P."/>
            <person name="Liberles D.A."/>
            <person name="Volff J.N."/>
            <person name="Philippe H."/>
            <person name="Lenhard B."/>
            <person name="Roest Crollius H."/>
            <person name="Wincker P."/>
            <person name="Chourrout D."/>
        </authorList>
    </citation>
    <scope>NUCLEOTIDE SEQUENCE [LARGE SCALE GENOMIC DNA]</scope>
</reference>
<name>E4XR85_OIKDI</name>
<dbReference type="InParanoid" id="E4XR85"/>
<dbReference type="SUPFAM" id="SSF56994">
    <property type="entry name" value="Insulin-like"/>
    <property type="match status" value="1"/>
</dbReference>
<sequence length="209" mass="23924">MKIYNFLFSSLFVKSQDVRTFKNEACEEPTWMKASGKGERLIQSQFPGQRNSQLEMKDQRCTFCGDDLVEMFKKRCCGASEQLVDRLRRDVHIDESEIFNTRFNHIAPVEKRNLDASSWNGHDSIHIARLSEGFMTNKWDANQFLKSWKHTAIPRAGQVRSSLYNECCGDGCSSQTILSSSINQECCGAGCRYEEVLETCGAVKWVPRK</sequence>
<dbReference type="AlphaFoldDB" id="E4XR85"/>
<organism evidence="1">
    <name type="scientific">Oikopleura dioica</name>
    <name type="common">Tunicate</name>
    <dbReference type="NCBI Taxonomy" id="34765"/>
    <lineage>
        <taxon>Eukaryota</taxon>
        <taxon>Metazoa</taxon>
        <taxon>Chordata</taxon>
        <taxon>Tunicata</taxon>
        <taxon>Appendicularia</taxon>
        <taxon>Copelata</taxon>
        <taxon>Oikopleuridae</taxon>
        <taxon>Oikopleura</taxon>
    </lineage>
</organism>
<keyword evidence="3" id="KW-1185">Reference proteome</keyword>
<dbReference type="OrthoDB" id="10308737at2759"/>
<evidence type="ECO:0000313" key="1">
    <source>
        <dbReference type="EMBL" id="CBY12301.1"/>
    </source>
</evidence>
<proteinExistence type="predicted"/>
<evidence type="ECO:0000313" key="3">
    <source>
        <dbReference type="Proteomes" id="UP000001307"/>
    </source>
</evidence>
<protein>
    <recommendedName>
        <fullName evidence="4">Insulin-like domain-containing protein</fullName>
    </recommendedName>
</protein>
<accession>E4XR85</accession>
<dbReference type="EMBL" id="FN655058">
    <property type="protein sequence ID" value="CBY37781.1"/>
    <property type="molecule type" value="Genomic_DNA"/>
</dbReference>
<dbReference type="InterPro" id="IPR036438">
    <property type="entry name" value="Insulin-like_sf"/>
</dbReference>